<dbReference type="SMART" id="SM00906">
    <property type="entry name" value="Fungal_trans"/>
    <property type="match status" value="1"/>
</dbReference>
<accession>A0ABR3XR82</accession>
<comment type="subcellular location">
    <subcellularLocation>
        <location evidence="1">Nucleus</location>
    </subcellularLocation>
</comment>
<feature type="region of interest" description="Disordered" evidence="3">
    <location>
        <begin position="151"/>
        <end position="185"/>
    </location>
</feature>
<feature type="region of interest" description="Disordered" evidence="3">
    <location>
        <begin position="78"/>
        <end position="119"/>
    </location>
</feature>
<evidence type="ECO:0000256" key="1">
    <source>
        <dbReference type="ARBA" id="ARBA00004123"/>
    </source>
</evidence>
<dbReference type="Proteomes" id="UP001583177">
    <property type="component" value="Unassembled WGS sequence"/>
</dbReference>
<dbReference type="Pfam" id="PF04082">
    <property type="entry name" value="Fungal_trans"/>
    <property type="match status" value="1"/>
</dbReference>
<feature type="compositionally biased region" description="Polar residues" evidence="3">
    <location>
        <begin position="1"/>
        <end position="14"/>
    </location>
</feature>
<evidence type="ECO:0000313" key="6">
    <source>
        <dbReference type="Proteomes" id="UP001583177"/>
    </source>
</evidence>
<feature type="domain" description="Xylanolytic transcriptional activator regulatory" evidence="4">
    <location>
        <begin position="327"/>
        <end position="406"/>
    </location>
</feature>
<feature type="region of interest" description="Disordered" evidence="3">
    <location>
        <begin position="1"/>
        <end position="22"/>
    </location>
</feature>
<dbReference type="CDD" id="cd12148">
    <property type="entry name" value="fungal_TF_MHR"/>
    <property type="match status" value="1"/>
</dbReference>
<organism evidence="5 6">
    <name type="scientific">Diaporthe australafricana</name>
    <dbReference type="NCBI Taxonomy" id="127596"/>
    <lineage>
        <taxon>Eukaryota</taxon>
        <taxon>Fungi</taxon>
        <taxon>Dikarya</taxon>
        <taxon>Ascomycota</taxon>
        <taxon>Pezizomycotina</taxon>
        <taxon>Sordariomycetes</taxon>
        <taxon>Sordariomycetidae</taxon>
        <taxon>Diaporthales</taxon>
        <taxon>Diaporthaceae</taxon>
        <taxon>Diaporthe</taxon>
    </lineage>
</organism>
<evidence type="ECO:0000256" key="3">
    <source>
        <dbReference type="SAM" id="MobiDB-lite"/>
    </source>
</evidence>
<dbReference type="InterPro" id="IPR007219">
    <property type="entry name" value="XnlR_reg_dom"/>
</dbReference>
<name>A0ABR3XR82_9PEZI</name>
<feature type="region of interest" description="Disordered" evidence="3">
    <location>
        <begin position="400"/>
        <end position="421"/>
    </location>
</feature>
<dbReference type="EMBL" id="JAWRVE010000012">
    <property type="protein sequence ID" value="KAL1878240.1"/>
    <property type="molecule type" value="Genomic_DNA"/>
</dbReference>
<evidence type="ECO:0000313" key="5">
    <source>
        <dbReference type="EMBL" id="KAL1878240.1"/>
    </source>
</evidence>
<sequence>MPNNGDTSNYTSVFRLTPPGDPHRKVIKRNRQVVSFFGAHGAVSVVGGHAPSVPRKQMQARLQQLEDLVNGMITQPEPNALATKDTNGSGASRGEPQLPESTTSRGQSPVQEQLDKEGNNVRYAGATNYAAVLECIHNLQEIVDDEAPDYLSENSQHLSRPEAFHEAQNEQQKTGVSDEPHGSTMPLTTQQIMDSLPSRAECDKILTFYFQQVYIIPMAIHSGQFQRAYEAFWKDPEGTGPLWISTLFAVLSTAVFQQASKAAGCEGLAVTGIKDAAAKETIEAYSSMAYRCLVAGDHLLGKPHSVEAALVFAMHLVLQKRDTDPICWHTFGIAIRLAQRMGYHRDPSHLNRTSKMKISPFHAEMRRRTWCTLEHLDLSFSFLLGVPPIVHSDDVDTQLPSNLHDDEFSEQSSSLPKSRPASDFTPALPYIYHGRQVLVLRRVVKQAIAISQPPYSDVVRLDGDLRRLHDDVPPYLRYRPVRESSFADAPDIIVRRMLFEIIHLKGMCVLHRPYLTIGRENAVYDRSREACLDASLRLLDIHAEFDEQSVEGGRLYEKRYMVTNSGLHVFLLGAMCLCLDLVAGSGNR</sequence>
<evidence type="ECO:0000256" key="2">
    <source>
        <dbReference type="ARBA" id="ARBA00023242"/>
    </source>
</evidence>
<keyword evidence="6" id="KW-1185">Reference proteome</keyword>
<protein>
    <recommendedName>
        <fullName evidence="4">Xylanolytic transcriptional activator regulatory domain-containing protein</fullName>
    </recommendedName>
</protein>
<evidence type="ECO:0000259" key="4">
    <source>
        <dbReference type="SMART" id="SM00906"/>
    </source>
</evidence>
<gene>
    <name evidence="5" type="ORF">Daus18300_002157</name>
</gene>
<dbReference type="PANTHER" id="PTHR31001">
    <property type="entry name" value="UNCHARACTERIZED TRANSCRIPTIONAL REGULATORY PROTEIN"/>
    <property type="match status" value="1"/>
</dbReference>
<dbReference type="InterPro" id="IPR050613">
    <property type="entry name" value="Sec_Metabolite_Reg"/>
</dbReference>
<proteinExistence type="predicted"/>
<reference evidence="5 6" key="1">
    <citation type="journal article" date="2024" name="IMA Fungus">
        <title>IMA Genome - F19 : A genome assembly and annotation guide to empower mycologists, including annotated draft genome sequences of Ceratocystis pirilliformis, Diaporthe australafricana, Fusarium ophioides, Paecilomyces lecythidis, and Sporothrix stenoceras.</title>
        <authorList>
            <person name="Aylward J."/>
            <person name="Wilson A.M."/>
            <person name="Visagie C.M."/>
            <person name="Spraker J."/>
            <person name="Barnes I."/>
            <person name="Buitendag C."/>
            <person name="Ceriani C."/>
            <person name="Del Mar Angel L."/>
            <person name="du Plessis D."/>
            <person name="Fuchs T."/>
            <person name="Gasser K."/>
            <person name="Kramer D."/>
            <person name="Li W."/>
            <person name="Munsamy K."/>
            <person name="Piso A."/>
            <person name="Price J.L."/>
            <person name="Sonnekus B."/>
            <person name="Thomas C."/>
            <person name="van der Nest A."/>
            <person name="van Dijk A."/>
            <person name="van Heerden A."/>
            <person name="van Vuuren N."/>
            <person name="Yilmaz N."/>
            <person name="Duong T.A."/>
            <person name="van der Merwe N.A."/>
            <person name="Wingfield M.J."/>
            <person name="Wingfield B.D."/>
        </authorList>
    </citation>
    <scope>NUCLEOTIDE SEQUENCE [LARGE SCALE GENOMIC DNA]</scope>
    <source>
        <strain evidence="5 6">CMW 18300</strain>
    </source>
</reference>
<feature type="compositionally biased region" description="Basic and acidic residues" evidence="3">
    <location>
        <begin position="159"/>
        <end position="168"/>
    </location>
</feature>
<keyword evidence="2" id="KW-0539">Nucleus</keyword>
<comment type="caution">
    <text evidence="5">The sequence shown here is derived from an EMBL/GenBank/DDBJ whole genome shotgun (WGS) entry which is preliminary data.</text>
</comment>
<feature type="compositionally biased region" description="Polar residues" evidence="3">
    <location>
        <begin position="99"/>
        <end position="111"/>
    </location>
</feature>
<dbReference type="PANTHER" id="PTHR31001:SF49">
    <property type="entry name" value="ZN(II)2CYS6 TRANSCRIPTION FACTOR (EUROFUNG)"/>
    <property type="match status" value="1"/>
</dbReference>